<dbReference type="SUPFAM" id="SSF46785">
    <property type="entry name" value="Winged helix' DNA-binding domain"/>
    <property type="match status" value="1"/>
</dbReference>
<dbReference type="CDD" id="cd05466">
    <property type="entry name" value="PBP2_LTTR_substrate"/>
    <property type="match status" value="1"/>
</dbReference>
<reference evidence="6 7" key="1">
    <citation type="submission" date="2019-03" db="EMBL/GenBank/DDBJ databases">
        <title>Genomic Encyclopedia of Archaeal and Bacterial Type Strains, Phase II (KMG-II): from individual species to whole genera.</title>
        <authorList>
            <person name="Goeker M."/>
        </authorList>
    </citation>
    <scope>NUCLEOTIDE SEQUENCE [LARGE SCALE GENOMIC DNA]</scope>
    <source>
        <strain evidence="6 7">DSM 45499</strain>
    </source>
</reference>
<dbReference type="OrthoDB" id="8479357at2"/>
<evidence type="ECO:0000256" key="4">
    <source>
        <dbReference type="ARBA" id="ARBA00023163"/>
    </source>
</evidence>
<gene>
    <name evidence="6" type="ORF">CLV71_10213</name>
</gene>
<dbReference type="PANTHER" id="PTHR30346:SF28">
    <property type="entry name" value="HTH-TYPE TRANSCRIPTIONAL REGULATOR CYNR"/>
    <property type="match status" value="1"/>
</dbReference>
<dbReference type="RefSeq" id="WP_133901260.1">
    <property type="nucleotide sequence ID" value="NZ_SOCP01000002.1"/>
</dbReference>
<dbReference type="FunFam" id="1.10.10.10:FF:000001">
    <property type="entry name" value="LysR family transcriptional regulator"/>
    <property type="match status" value="1"/>
</dbReference>
<sequence>MELRHLRAFRAVARTLSFTRAATELHYAQSSVTEQIQALETELGSRLFDRRGRKLELTPAGARLIEYADRVLLLVEEARSAVVDDPDEPSGELTIGALETLCAHRLPSVLARYRAACPRVKVIVREGNRGELYGAVRRGELDAGLTFGSPPADEALAGRTLAHDRLMVVAPTTHRLSSLDEVRMLDLHREPFLATEPGCGFREMYDRAVGGLGPDGPVVIAEVTSFAALCSCVAAGMGCALLPEIAVSGPVARGEVAAIPLAGAESRTTVTMTWLRRRERKSALAAFLETAGEVFTGLGVAGSSVPVPPKIPPRTHAHGNG</sequence>
<dbReference type="EMBL" id="SOCP01000002">
    <property type="protein sequence ID" value="TDV55952.1"/>
    <property type="molecule type" value="Genomic_DNA"/>
</dbReference>
<evidence type="ECO:0000313" key="7">
    <source>
        <dbReference type="Proteomes" id="UP000294927"/>
    </source>
</evidence>
<organism evidence="6 7">
    <name type="scientific">Actinophytocola oryzae</name>
    <dbReference type="NCBI Taxonomy" id="502181"/>
    <lineage>
        <taxon>Bacteria</taxon>
        <taxon>Bacillati</taxon>
        <taxon>Actinomycetota</taxon>
        <taxon>Actinomycetes</taxon>
        <taxon>Pseudonocardiales</taxon>
        <taxon>Pseudonocardiaceae</taxon>
    </lineage>
</organism>
<evidence type="ECO:0000256" key="2">
    <source>
        <dbReference type="ARBA" id="ARBA00023015"/>
    </source>
</evidence>
<comment type="similarity">
    <text evidence="1">Belongs to the LysR transcriptional regulatory family.</text>
</comment>
<proteinExistence type="inferred from homology"/>
<dbReference type="InterPro" id="IPR000847">
    <property type="entry name" value="LysR_HTH_N"/>
</dbReference>
<keyword evidence="7" id="KW-1185">Reference proteome</keyword>
<name>A0A4R7W0N8_9PSEU</name>
<dbReference type="Gene3D" id="1.10.10.10">
    <property type="entry name" value="Winged helix-like DNA-binding domain superfamily/Winged helix DNA-binding domain"/>
    <property type="match status" value="1"/>
</dbReference>
<keyword evidence="3 6" id="KW-0238">DNA-binding</keyword>
<keyword evidence="2" id="KW-0805">Transcription regulation</keyword>
<evidence type="ECO:0000256" key="1">
    <source>
        <dbReference type="ARBA" id="ARBA00009437"/>
    </source>
</evidence>
<dbReference type="InterPro" id="IPR036390">
    <property type="entry name" value="WH_DNA-bd_sf"/>
</dbReference>
<dbReference type="InterPro" id="IPR005119">
    <property type="entry name" value="LysR_subst-bd"/>
</dbReference>
<dbReference type="GO" id="GO:0032993">
    <property type="term" value="C:protein-DNA complex"/>
    <property type="evidence" value="ECO:0007669"/>
    <property type="project" value="TreeGrafter"/>
</dbReference>
<evidence type="ECO:0000313" key="6">
    <source>
        <dbReference type="EMBL" id="TDV55952.1"/>
    </source>
</evidence>
<dbReference type="GO" id="GO:0003677">
    <property type="term" value="F:DNA binding"/>
    <property type="evidence" value="ECO:0007669"/>
    <property type="project" value="UniProtKB-KW"/>
</dbReference>
<dbReference type="InterPro" id="IPR036388">
    <property type="entry name" value="WH-like_DNA-bd_sf"/>
</dbReference>
<dbReference type="Proteomes" id="UP000294927">
    <property type="component" value="Unassembled WGS sequence"/>
</dbReference>
<dbReference type="SUPFAM" id="SSF53850">
    <property type="entry name" value="Periplasmic binding protein-like II"/>
    <property type="match status" value="1"/>
</dbReference>
<dbReference type="Gene3D" id="3.40.190.10">
    <property type="entry name" value="Periplasmic binding protein-like II"/>
    <property type="match status" value="2"/>
</dbReference>
<dbReference type="PROSITE" id="PS50931">
    <property type="entry name" value="HTH_LYSR"/>
    <property type="match status" value="1"/>
</dbReference>
<dbReference type="PANTHER" id="PTHR30346">
    <property type="entry name" value="TRANSCRIPTIONAL DUAL REGULATOR HCAR-RELATED"/>
    <property type="match status" value="1"/>
</dbReference>
<evidence type="ECO:0000259" key="5">
    <source>
        <dbReference type="PROSITE" id="PS50931"/>
    </source>
</evidence>
<dbReference type="AlphaFoldDB" id="A0A4R7W0N8"/>
<evidence type="ECO:0000256" key="3">
    <source>
        <dbReference type="ARBA" id="ARBA00023125"/>
    </source>
</evidence>
<keyword evidence="4" id="KW-0804">Transcription</keyword>
<comment type="caution">
    <text evidence="6">The sequence shown here is derived from an EMBL/GenBank/DDBJ whole genome shotgun (WGS) entry which is preliminary data.</text>
</comment>
<dbReference type="Pfam" id="PF00126">
    <property type="entry name" value="HTH_1"/>
    <property type="match status" value="1"/>
</dbReference>
<protein>
    <submittedName>
        <fullName evidence="6">DNA-binding transcriptional LysR family regulator</fullName>
    </submittedName>
</protein>
<dbReference type="Pfam" id="PF03466">
    <property type="entry name" value="LysR_substrate"/>
    <property type="match status" value="1"/>
</dbReference>
<accession>A0A4R7W0N8</accession>
<dbReference type="PRINTS" id="PR00039">
    <property type="entry name" value="HTHLYSR"/>
</dbReference>
<feature type="domain" description="HTH lysR-type" evidence="5">
    <location>
        <begin position="1"/>
        <end position="58"/>
    </location>
</feature>
<dbReference type="GO" id="GO:0003700">
    <property type="term" value="F:DNA-binding transcription factor activity"/>
    <property type="evidence" value="ECO:0007669"/>
    <property type="project" value="InterPro"/>
</dbReference>